<dbReference type="EMBL" id="JAVRHX010000001">
    <property type="protein sequence ID" value="MDT0593609.1"/>
    <property type="molecule type" value="Genomic_DNA"/>
</dbReference>
<feature type="transmembrane region" description="Helical" evidence="5">
    <location>
        <begin position="196"/>
        <end position="216"/>
    </location>
</feature>
<keyword evidence="3 5" id="KW-1133">Transmembrane helix</keyword>
<name>A0ABU2ZLV6_9ALTE</name>
<feature type="transmembrane region" description="Helical" evidence="5">
    <location>
        <begin position="384"/>
        <end position="405"/>
    </location>
</feature>
<feature type="transmembrane region" description="Helical" evidence="5">
    <location>
        <begin position="135"/>
        <end position="154"/>
    </location>
</feature>
<feature type="transmembrane region" description="Helical" evidence="5">
    <location>
        <begin position="42"/>
        <end position="68"/>
    </location>
</feature>
<reference evidence="7 8" key="1">
    <citation type="submission" date="2023-09" db="EMBL/GenBank/DDBJ databases">
        <authorList>
            <person name="Rey-Velasco X."/>
        </authorList>
    </citation>
    <scope>NUCLEOTIDE SEQUENCE [LARGE SCALE GENOMIC DNA]</scope>
    <source>
        <strain evidence="7 8">P117</strain>
    </source>
</reference>
<keyword evidence="4 5" id="KW-0472">Membrane</keyword>
<dbReference type="PANTHER" id="PTHR37422:SF13">
    <property type="entry name" value="LIPOPOLYSACCHARIDE BIOSYNTHESIS PROTEIN PA4999-RELATED"/>
    <property type="match status" value="1"/>
</dbReference>
<dbReference type="InterPro" id="IPR051533">
    <property type="entry name" value="WaaL-like"/>
</dbReference>
<dbReference type="PANTHER" id="PTHR37422">
    <property type="entry name" value="TEICHURONIC ACID BIOSYNTHESIS PROTEIN TUAE"/>
    <property type="match status" value="1"/>
</dbReference>
<evidence type="ECO:0000256" key="4">
    <source>
        <dbReference type="ARBA" id="ARBA00023136"/>
    </source>
</evidence>
<accession>A0ABU2ZLV6</accession>
<comment type="caution">
    <text evidence="7">The sequence shown here is derived from an EMBL/GenBank/DDBJ whole genome shotgun (WGS) entry which is preliminary data.</text>
</comment>
<evidence type="ECO:0000256" key="1">
    <source>
        <dbReference type="ARBA" id="ARBA00004141"/>
    </source>
</evidence>
<evidence type="ECO:0000313" key="7">
    <source>
        <dbReference type="EMBL" id="MDT0593609.1"/>
    </source>
</evidence>
<keyword evidence="8" id="KW-1185">Reference proteome</keyword>
<feature type="transmembrane region" description="Helical" evidence="5">
    <location>
        <begin position="104"/>
        <end position="123"/>
    </location>
</feature>
<evidence type="ECO:0000313" key="8">
    <source>
        <dbReference type="Proteomes" id="UP001253545"/>
    </source>
</evidence>
<dbReference type="RefSeq" id="WP_311367116.1">
    <property type="nucleotide sequence ID" value="NZ_JAVRHX010000001.1"/>
</dbReference>
<feature type="transmembrane region" description="Helical" evidence="5">
    <location>
        <begin position="345"/>
        <end position="363"/>
    </location>
</feature>
<evidence type="ECO:0000256" key="5">
    <source>
        <dbReference type="SAM" id="Phobius"/>
    </source>
</evidence>
<feature type="transmembrane region" description="Helical" evidence="5">
    <location>
        <begin position="222"/>
        <end position="239"/>
    </location>
</feature>
<dbReference type="Proteomes" id="UP001253545">
    <property type="component" value="Unassembled WGS sequence"/>
</dbReference>
<feature type="transmembrane region" description="Helical" evidence="5">
    <location>
        <begin position="80"/>
        <end position="98"/>
    </location>
</feature>
<feature type="transmembrane region" description="Helical" evidence="5">
    <location>
        <begin position="248"/>
        <end position="265"/>
    </location>
</feature>
<protein>
    <submittedName>
        <fullName evidence="7">O-antigen ligase family protein</fullName>
    </submittedName>
</protein>
<evidence type="ECO:0000259" key="6">
    <source>
        <dbReference type="Pfam" id="PF04932"/>
    </source>
</evidence>
<dbReference type="GO" id="GO:0016874">
    <property type="term" value="F:ligase activity"/>
    <property type="evidence" value="ECO:0007669"/>
    <property type="project" value="UniProtKB-KW"/>
</dbReference>
<dbReference type="InterPro" id="IPR007016">
    <property type="entry name" value="O-antigen_ligase-rel_domated"/>
</dbReference>
<dbReference type="Pfam" id="PF04932">
    <property type="entry name" value="Wzy_C"/>
    <property type="match status" value="1"/>
</dbReference>
<keyword evidence="7" id="KW-0436">Ligase</keyword>
<gene>
    <name evidence="7" type="ORF">RM552_01970</name>
</gene>
<organism evidence="7 8">
    <name type="scientific">Glaciecola petra</name>
    <dbReference type="NCBI Taxonomy" id="3075602"/>
    <lineage>
        <taxon>Bacteria</taxon>
        <taxon>Pseudomonadati</taxon>
        <taxon>Pseudomonadota</taxon>
        <taxon>Gammaproteobacteria</taxon>
        <taxon>Alteromonadales</taxon>
        <taxon>Alteromonadaceae</taxon>
        <taxon>Glaciecola</taxon>
    </lineage>
</organism>
<keyword evidence="2 5" id="KW-0812">Transmembrane</keyword>
<proteinExistence type="predicted"/>
<comment type="subcellular location">
    <subcellularLocation>
        <location evidence="1">Membrane</location>
        <topology evidence="1">Multi-pass membrane protein</topology>
    </subcellularLocation>
</comment>
<evidence type="ECO:0000256" key="2">
    <source>
        <dbReference type="ARBA" id="ARBA00022692"/>
    </source>
</evidence>
<sequence>MLTIVLFYLTYLGGIAASLVRYPVLAFVTYQAVYFYNPNERWWSASIPALSYSFFTVVVMGLVFIFHIKSTNKNKLLQIPQFRWAYALVACFAFSYFWSPYPGGHAYAVETFVKLMIIISIAYKLCDTPQKLTWVLWGHLYGSWYIAYLAFQVGRNSGNRVQGIGTVDSPDANGIAAAIAPSIALALYFIWQSKTLWLKFAAAICAVFVANALILINSRGAILGVGVSVFYLFFVMYFSKVRSTRQKGFVILMLISGLAGGLKLADDSFIERIESMFVSKKEIDFTQESGATRFLFWKYAFDMAKDYPFGAGARAFVFYSPSYIPLDVGTGASRNRAVHSTWMEVLTEAGFIGSFCFVMMLWTTYKTLTQCEKKFKLEGDIKNYYLIIVIKACLICFMVSMTFLNRLRAEILYWMVLYSACLYNIYILKNHSEIEKPVDETKLPEPQDKASENLTFK</sequence>
<feature type="domain" description="O-antigen ligase-related" evidence="6">
    <location>
        <begin position="205"/>
        <end position="358"/>
    </location>
</feature>
<feature type="transmembrane region" description="Helical" evidence="5">
    <location>
        <begin position="411"/>
        <end position="428"/>
    </location>
</feature>
<evidence type="ECO:0000256" key="3">
    <source>
        <dbReference type="ARBA" id="ARBA00022989"/>
    </source>
</evidence>
<feature type="transmembrane region" description="Helical" evidence="5">
    <location>
        <begin position="174"/>
        <end position="191"/>
    </location>
</feature>